<protein>
    <submittedName>
        <fullName evidence="2">Uncharacterized protein</fullName>
    </submittedName>
</protein>
<evidence type="ECO:0000256" key="1">
    <source>
        <dbReference type="SAM" id="MobiDB-lite"/>
    </source>
</evidence>
<dbReference type="AlphaFoldDB" id="A0A0L6UT09"/>
<organism evidence="2 3">
    <name type="scientific">Puccinia sorghi</name>
    <dbReference type="NCBI Taxonomy" id="27349"/>
    <lineage>
        <taxon>Eukaryota</taxon>
        <taxon>Fungi</taxon>
        <taxon>Dikarya</taxon>
        <taxon>Basidiomycota</taxon>
        <taxon>Pucciniomycotina</taxon>
        <taxon>Pucciniomycetes</taxon>
        <taxon>Pucciniales</taxon>
        <taxon>Pucciniaceae</taxon>
        <taxon>Puccinia</taxon>
    </lineage>
</organism>
<evidence type="ECO:0000313" key="3">
    <source>
        <dbReference type="Proteomes" id="UP000037035"/>
    </source>
</evidence>
<keyword evidence="3" id="KW-1185">Reference proteome</keyword>
<sequence>MSGNNPYVCVCKHYSCNWLKHEVEGIGAVCGRVLSRQVYQEHQHKETQRIAKKKQKPGNPQAEEGNHTNLYANR</sequence>
<dbReference type="EMBL" id="LAVV01008919">
    <property type="protein sequence ID" value="KNZ51644.1"/>
    <property type="molecule type" value="Genomic_DNA"/>
</dbReference>
<dbReference type="Proteomes" id="UP000037035">
    <property type="component" value="Unassembled WGS sequence"/>
</dbReference>
<accession>A0A0L6UT09</accession>
<evidence type="ECO:0000313" key="2">
    <source>
        <dbReference type="EMBL" id="KNZ51644.1"/>
    </source>
</evidence>
<dbReference type="VEuPathDB" id="FungiDB:VP01_3876g1"/>
<comment type="caution">
    <text evidence="2">The sequence shown here is derived from an EMBL/GenBank/DDBJ whole genome shotgun (WGS) entry which is preliminary data.</text>
</comment>
<reference evidence="2 3" key="1">
    <citation type="submission" date="2015-08" db="EMBL/GenBank/DDBJ databases">
        <title>Next Generation Sequencing and Analysis of the Genome of Puccinia sorghi L Schw, the Causal Agent of Maize Common Rust.</title>
        <authorList>
            <person name="Rochi L."/>
            <person name="Burguener G."/>
            <person name="Darino M."/>
            <person name="Turjanski A."/>
            <person name="Kreff E."/>
            <person name="Dieguez M.J."/>
            <person name="Sacco F."/>
        </authorList>
    </citation>
    <scope>NUCLEOTIDE SEQUENCE [LARGE SCALE GENOMIC DNA]</scope>
    <source>
        <strain evidence="2 3">RO10H11247</strain>
    </source>
</reference>
<proteinExistence type="predicted"/>
<feature type="region of interest" description="Disordered" evidence="1">
    <location>
        <begin position="44"/>
        <end position="74"/>
    </location>
</feature>
<name>A0A0L6UT09_9BASI</name>
<gene>
    <name evidence="2" type="ORF">VP01_3876g1</name>
</gene>